<dbReference type="Pfam" id="PF01485">
    <property type="entry name" value="IBR"/>
    <property type="match status" value="1"/>
</dbReference>
<dbReference type="PANTHER" id="PTHR11685">
    <property type="entry name" value="RBR FAMILY RING FINGER AND IBR DOMAIN-CONTAINING"/>
    <property type="match status" value="1"/>
</dbReference>
<evidence type="ECO:0000256" key="7">
    <source>
        <dbReference type="ARBA" id="ARBA00022786"/>
    </source>
</evidence>
<dbReference type="SUPFAM" id="SSF57850">
    <property type="entry name" value="RING/U-box"/>
    <property type="match status" value="3"/>
</dbReference>
<dbReference type="GO" id="GO:0016567">
    <property type="term" value="P:protein ubiquitination"/>
    <property type="evidence" value="ECO:0007669"/>
    <property type="project" value="InterPro"/>
</dbReference>
<dbReference type="GO" id="GO:0061630">
    <property type="term" value="F:ubiquitin protein ligase activity"/>
    <property type="evidence" value="ECO:0007669"/>
    <property type="project" value="UniProtKB-EC"/>
</dbReference>
<dbReference type="AlphaFoldDB" id="A0A1V8TH05"/>
<dbReference type="InterPro" id="IPR013083">
    <property type="entry name" value="Znf_RING/FYVE/PHD"/>
</dbReference>
<keyword evidence="12" id="KW-1185">Reference proteome</keyword>
<evidence type="ECO:0000256" key="2">
    <source>
        <dbReference type="ARBA" id="ARBA00012251"/>
    </source>
</evidence>
<feature type="domain" description="RING-type" evidence="10">
    <location>
        <begin position="235"/>
        <end position="434"/>
    </location>
</feature>
<feature type="compositionally biased region" description="Polar residues" evidence="9">
    <location>
        <begin position="71"/>
        <end position="81"/>
    </location>
</feature>
<evidence type="ECO:0000256" key="9">
    <source>
        <dbReference type="SAM" id="MobiDB-lite"/>
    </source>
</evidence>
<evidence type="ECO:0000256" key="3">
    <source>
        <dbReference type="ARBA" id="ARBA00022679"/>
    </source>
</evidence>
<keyword evidence="5" id="KW-0677">Repeat</keyword>
<keyword evidence="7" id="KW-0833">Ubl conjugation pathway</keyword>
<proteinExistence type="predicted"/>
<dbReference type="PROSITE" id="PS00518">
    <property type="entry name" value="ZF_RING_1"/>
    <property type="match status" value="1"/>
</dbReference>
<evidence type="ECO:0000259" key="10">
    <source>
        <dbReference type="PROSITE" id="PS51873"/>
    </source>
</evidence>
<feature type="compositionally biased region" description="Low complexity" evidence="9">
    <location>
        <begin position="93"/>
        <end position="102"/>
    </location>
</feature>
<dbReference type="InterPro" id="IPR002867">
    <property type="entry name" value="IBR_dom"/>
</dbReference>
<comment type="caution">
    <text evidence="11">The sequence shown here is derived from an EMBL/GenBank/DDBJ whole genome shotgun (WGS) entry which is preliminary data.</text>
</comment>
<evidence type="ECO:0000256" key="8">
    <source>
        <dbReference type="ARBA" id="ARBA00022833"/>
    </source>
</evidence>
<dbReference type="OrthoDB" id="9977870at2759"/>
<evidence type="ECO:0000313" key="12">
    <source>
        <dbReference type="Proteomes" id="UP000192596"/>
    </source>
</evidence>
<evidence type="ECO:0000256" key="1">
    <source>
        <dbReference type="ARBA" id="ARBA00001798"/>
    </source>
</evidence>
<feature type="region of interest" description="Disordered" evidence="9">
    <location>
        <begin position="1"/>
        <end position="220"/>
    </location>
</feature>
<keyword evidence="3" id="KW-0808">Transferase</keyword>
<keyword evidence="8" id="KW-0862">Zinc</keyword>
<gene>
    <name evidence="11" type="ORF">B0A48_03835</name>
</gene>
<dbReference type="Proteomes" id="UP000192596">
    <property type="component" value="Unassembled WGS sequence"/>
</dbReference>
<keyword evidence="6" id="KW-0863">Zinc-finger</keyword>
<organism evidence="11 12">
    <name type="scientific">Cryoendolithus antarcticus</name>
    <dbReference type="NCBI Taxonomy" id="1507870"/>
    <lineage>
        <taxon>Eukaryota</taxon>
        <taxon>Fungi</taxon>
        <taxon>Dikarya</taxon>
        <taxon>Ascomycota</taxon>
        <taxon>Pezizomycotina</taxon>
        <taxon>Dothideomycetes</taxon>
        <taxon>Dothideomycetidae</taxon>
        <taxon>Cladosporiales</taxon>
        <taxon>Cladosporiaceae</taxon>
        <taxon>Cryoendolithus</taxon>
    </lineage>
</organism>
<dbReference type="EC" id="2.3.2.31" evidence="2"/>
<feature type="compositionally biased region" description="Basic and acidic residues" evidence="9">
    <location>
        <begin position="128"/>
        <end position="139"/>
    </location>
</feature>
<evidence type="ECO:0000256" key="5">
    <source>
        <dbReference type="ARBA" id="ARBA00022737"/>
    </source>
</evidence>
<comment type="catalytic activity">
    <reaction evidence="1">
        <text>[E2 ubiquitin-conjugating enzyme]-S-ubiquitinyl-L-cysteine + [acceptor protein]-L-lysine = [E2 ubiquitin-conjugating enzyme]-L-cysteine + [acceptor protein]-N(6)-ubiquitinyl-L-lysine.</text>
        <dbReference type="EC" id="2.3.2.31"/>
    </reaction>
</comment>
<dbReference type="GO" id="GO:0008270">
    <property type="term" value="F:zinc ion binding"/>
    <property type="evidence" value="ECO:0007669"/>
    <property type="project" value="UniProtKB-KW"/>
</dbReference>
<dbReference type="InterPro" id="IPR017907">
    <property type="entry name" value="Znf_RING_CS"/>
</dbReference>
<feature type="compositionally biased region" description="Basic and acidic residues" evidence="9">
    <location>
        <begin position="559"/>
        <end position="572"/>
    </location>
</feature>
<keyword evidence="4" id="KW-0479">Metal-binding</keyword>
<dbReference type="SMART" id="SM00647">
    <property type="entry name" value="IBR"/>
    <property type="match status" value="1"/>
</dbReference>
<dbReference type="STRING" id="1507870.A0A1V8TH05"/>
<evidence type="ECO:0000256" key="6">
    <source>
        <dbReference type="ARBA" id="ARBA00022771"/>
    </source>
</evidence>
<accession>A0A1V8TH05</accession>
<dbReference type="InterPro" id="IPR031127">
    <property type="entry name" value="E3_UB_ligase_RBR"/>
</dbReference>
<dbReference type="CDD" id="cd22584">
    <property type="entry name" value="Rcat_RBR_unk"/>
    <property type="match status" value="1"/>
</dbReference>
<sequence length="615" mass="69681">MFSGGSSTVGRERRSTRTRRSSGAVRTSRKRDEEVVEVVQQPDVEELRRRRYSYFGRPVQERRKIIVPVSTRRSQVGTSRRSTSDEHRRKSKSSGSSGSSKKSPSRRTRDEGGQYVYGGVGAAAAVASERRHDEAERAPSVRSTRSKRSSHSQKDDLPSIMEQEVTPDDSISQVAERMYAPQPRKSVRKKSSSRRSLPIVAEEADHVEPSISPRKSQKRESLLESIFRRKSTSTRPVECLTCGEDNVPSNMTAKLECGHRMCHSCLRRVFRMAVKDPAHMPPRCCNPREHIALAHVDNLFDDKFKVLFNKKFDEYKTKDRIYCPNSRCGIWIRPTNYHTSGGRKYATCPKCKTDACTLCGGKMHKSADCPKDPEIARLMEQAEAEGWKRCYKCKAMIELKEGCNHITCRCTAEFCFVCGCKWKTCDCPWFNYRDLPDPDRLNEMRVPEPVQVIYRRVFNAAAPRPANLPPPPREPLIRRGDAERIRTYAEETDQRRRQERLDEDLARRLQLQTLMEPSDEALPRRHRAAQGEVFGNAATDHMNADYRPAVLGPGNMRGFGDEAMGRRGERVSGRRTSTRTRPVGSGGLLADFLGTPSVLATGPPPPPVGRRANRT</sequence>
<name>A0A1V8TH05_9PEZI</name>
<reference evidence="12" key="1">
    <citation type="submission" date="2017-03" db="EMBL/GenBank/DDBJ databases">
        <title>Genomes of endolithic fungi from Antarctica.</title>
        <authorList>
            <person name="Coleine C."/>
            <person name="Masonjones S."/>
            <person name="Stajich J.E."/>
        </authorList>
    </citation>
    <scope>NUCLEOTIDE SEQUENCE [LARGE SCALE GENOMIC DNA]</scope>
    <source>
        <strain evidence="12">CCFEE 5527</strain>
    </source>
</reference>
<dbReference type="PROSITE" id="PS51873">
    <property type="entry name" value="TRIAD"/>
    <property type="match status" value="1"/>
</dbReference>
<dbReference type="Gene3D" id="3.30.40.10">
    <property type="entry name" value="Zinc/RING finger domain, C3HC4 (zinc finger)"/>
    <property type="match status" value="1"/>
</dbReference>
<dbReference type="InterPro" id="IPR044066">
    <property type="entry name" value="TRIAD_supradom"/>
</dbReference>
<protein>
    <recommendedName>
        <fullName evidence="2">RBR-type E3 ubiquitin transferase</fullName>
        <ecNumber evidence="2">2.3.2.31</ecNumber>
    </recommendedName>
</protein>
<dbReference type="CDD" id="cd20335">
    <property type="entry name" value="BRcat_RBR"/>
    <property type="match status" value="1"/>
</dbReference>
<evidence type="ECO:0000256" key="4">
    <source>
        <dbReference type="ARBA" id="ARBA00022723"/>
    </source>
</evidence>
<evidence type="ECO:0000313" key="11">
    <source>
        <dbReference type="EMBL" id="OQO10538.1"/>
    </source>
</evidence>
<dbReference type="Gene3D" id="1.20.120.1750">
    <property type="match status" value="1"/>
</dbReference>
<dbReference type="InParanoid" id="A0A1V8TH05"/>
<dbReference type="EMBL" id="NAJO01000008">
    <property type="protein sequence ID" value="OQO10538.1"/>
    <property type="molecule type" value="Genomic_DNA"/>
</dbReference>
<feature type="region of interest" description="Disordered" evidence="9">
    <location>
        <begin position="557"/>
        <end position="615"/>
    </location>
</feature>